<comment type="caution">
    <text evidence="2">The sequence shown here is derived from an EMBL/GenBank/DDBJ whole genome shotgun (WGS) entry which is preliminary data.</text>
</comment>
<feature type="compositionally biased region" description="Polar residues" evidence="1">
    <location>
        <begin position="514"/>
        <end position="523"/>
    </location>
</feature>
<feature type="compositionally biased region" description="Basic and acidic residues" evidence="1">
    <location>
        <begin position="841"/>
        <end position="851"/>
    </location>
</feature>
<reference evidence="2" key="1">
    <citation type="journal article" date="2021" name="Nat. Commun.">
        <title>Genetic determinants of endophytism in the Arabidopsis root mycobiome.</title>
        <authorList>
            <person name="Mesny F."/>
            <person name="Miyauchi S."/>
            <person name="Thiergart T."/>
            <person name="Pickel B."/>
            <person name="Atanasova L."/>
            <person name="Karlsson M."/>
            <person name="Huettel B."/>
            <person name="Barry K.W."/>
            <person name="Haridas S."/>
            <person name="Chen C."/>
            <person name="Bauer D."/>
            <person name="Andreopoulos W."/>
            <person name="Pangilinan J."/>
            <person name="LaButti K."/>
            <person name="Riley R."/>
            <person name="Lipzen A."/>
            <person name="Clum A."/>
            <person name="Drula E."/>
            <person name="Henrissat B."/>
            <person name="Kohler A."/>
            <person name="Grigoriev I.V."/>
            <person name="Martin F.M."/>
            <person name="Hacquard S."/>
        </authorList>
    </citation>
    <scope>NUCLEOTIDE SEQUENCE</scope>
    <source>
        <strain evidence="2">MPI-SDFR-AT-0073</strain>
    </source>
</reference>
<evidence type="ECO:0000313" key="2">
    <source>
        <dbReference type="EMBL" id="KAH6655832.1"/>
    </source>
</evidence>
<feature type="region of interest" description="Disordered" evidence="1">
    <location>
        <begin position="825"/>
        <end position="851"/>
    </location>
</feature>
<sequence>MQFFWTALLNCDSANMSPLRALSQDVRPEASAEYTQSSSVRITGNSVGQKCSYEDCRRSVTEGGHVCITPGRLGQPASSDSRHSTHNNGVPTLSEFQAITGHCFSDSLATGAGQVMSTFTSQQWHYPQNSSVGYVDPQKPTDKPGKQLSAKRVARKGVQAQRKSSITSAANHFNARPPNSFSNITALPHGEQRAQVEPAHNLQLTNDGRGGSPFNPIGLNATQDEGGNFLLRPNISSNAHHRNAAIQDNNKKVNVGAKASPSRVGGVFKTVSSVNDMQRLGREDTHLGVQNQSLKTILNDEQSPVENSAKHYLQQTTHGQLRVSRNSSPSSFPSTNPTHLQQHSFGQKDIRGSPFELPVIHRSHSQGTMVPQNLTPPVKYVGVTRKSHDHDYSVNQNHGLGKARDDSADRSISTTAIPSDDDAGTNKAPWLRTGQATQNRQFPQSNKCARVQSDVPGSPASGAGTYGSTSVQDLGLPRQQVAHGKSDTPIVISDSDDELPAASELDRRAKGGTKPTSHESVSQEIRRLLSPSEFSIPNAKVKRTTPTKYSEVLSARNFASSLPEQKQHKSRVSILLGSSAPTKKQPEVASDCPHFESSPDQSSASVDQDYTASLTPHPQPAFTMGLNNDAPSSTHPAIPLDKPLHEHTKEDLHSSAQSNTNSSAQTLCNGWPHKASMHQVEPASNEVRRCQKNGFRLKRYDKSRSNHIQGYAFEVFNIEGFNPQSETSEDSSHLLQSHINSTANQAYRPGSQIYGQTADLTSSMSSKSWGSWAYINPLTHWTFDQSPEWYENKMKEVAARGSRKSKLRYSKPQQGFQFLQMYEDKDEDDQEHAQLSQSEGHMNKKQKEDVALPDFVRHNSDWVQALQIMDAMTAESSAKPAQYKRKASKAFSGDGND</sequence>
<dbReference type="GeneID" id="70124634"/>
<proteinExistence type="predicted"/>
<keyword evidence="3" id="KW-1185">Reference proteome</keyword>
<feature type="region of interest" description="Disordered" evidence="1">
    <location>
        <begin position="874"/>
        <end position="897"/>
    </location>
</feature>
<gene>
    <name evidence="2" type="ORF">BKA67DRAFT_250478</name>
</gene>
<protein>
    <submittedName>
        <fullName evidence="2">Uncharacterized protein</fullName>
    </submittedName>
</protein>
<dbReference type="AlphaFoldDB" id="A0A9P8UP88"/>
<accession>A0A9P8UP88</accession>
<dbReference type="OrthoDB" id="3550599at2759"/>
<feature type="compositionally biased region" description="Polar residues" evidence="1">
    <location>
        <begin position="434"/>
        <end position="447"/>
    </location>
</feature>
<dbReference type="RefSeq" id="XP_045960097.1">
    <property type="nucleotide sequence ID" value="XM_046095741.1"/>
</dbReference>
<evidence type="ECO:0000256" key="1">
    <source>
        <dbReference type="SAM" id="MobiDB-lite"/>
    </source>
</evidence>
<dbReference type="EMBL" id="JAGPXC010000003">
    <property type="protein sequence ID" value="KAH6655832.1"/>
    <property type="molecule type" value="Genomic_DNA"/>
</dbReference>
<feature type="region of interest" description="Disordered" evidence="1">
    <location>
        <begin position="130"/>
        <end position="162"/>
    </location>
</feature>
<dbReference type="Proteomes" id="UP000758603">
    <property type="component" value="Unassembled WGS sequence"/>
</dbReference>
<feature type="region of interest" description="Disordered" evidence="1">
    <location>
        <begin position="480"/>
        <end position="499"/>
    </location>
</feature>
<evidence type="ECO:0000313" key="3">
    <source>
        <dbReference type="Proteomes" id="UP000758603"/>
    </source>
</evidence>
<feature type="region of interest" description="Disordered" evidence="1">
    <location>
        <begin position="313"/>
        <end position="351"/>
    </location>
</feature>
<name>A0A9P8UP88_9PEZI</name>
<feature type="region of interest" description="Disordered" evidence="1">
    <location>
        <begin position="389"/>
        <end position="471"/>
    </location>
</feature>
<feature type="region of interest" description="Disordered" evidence="1">
    <location>
        <begin position="577"/>
        <end position="642"/>
    </location>
</feature>
<feature type="compositionally biased region" description="Polar residues" evidence="1">
    <location>
        <begin position="625"/>
        <end position="635"/>
    </location>
</feature>
<feature type="region of interest" description="Disordered" evidence="1">
    <location>
        <begin position="505"/>
        <end position="524"/>
    </location>
</feature>
<feature type="compositionally biased region" description="Low complexity" evidence="1">
    <location>
        <begin position="324"/>
        <end position="338"/>
    </location>
</feature>
<organism evidence="2 3">
    <name type="scientific">Truncatella angustata</name>
    <dbReference type="NCBI Taxonomy" id="152316"/>
    <lineage>
        <taxon>Eukaryota</taxon>
        <taxon>Fungi</taxon>
        <taxon>Dikarya</taxon>
        <taxon>Ascomycota</taxon>
        <taxon>Pezizomycotina</taxon>
        <taxon>Sordariomycetes</taxon>
        <taxon>Xylariomycetidae</taxon>
        <taxon>Amphisphaeriales</taxon>
        <taxon>Sporocadaceae</taxon>
        <taxon>Truncatella</taxon>
    </lineage>
</organism>
<feature type="compositionally biased region" description="Polar residues" evidence="1">
    <location>
        <begin position="598"/>
        <end position="616"/>
    </location>
</feature>